<dbReference type="SUPFAM" id="SSF55785">
    <property type="entry name" value="PYP-like sensor domain (PAS domain)"/>
    <property type="match status" value="1"/>
</dbReference>
<feature type="domain" description="PAS" evidence="1">
    <location>
        <begin position="13"/>
        <end position="104"/>
    </location>
</feature>
<dbReference type="InterPro" id="IPR035965">
    <property type="entry name" value="PAS-like_dom_sf"/>
</dbReference>
<dbReference type="eggNOG" id="COG3829">
    <property type="taxonomic scope" value="Bacteria"/>
</dbReference>
<sequence>MRTIWEILWDYDPNALVVVDEKFKIRIVNPAFRKLFKFHEDEQIVGKHLSEIFEDVKVFEKVRDENTVIKNQRMYFPKYDLNVNVVIFPIPEAKMIAAILIDMTSEIEREKKSLELKMKAAEQVQAVVDKQMQIAQEIASILGETVAETKAQLIKLRDLITRE</sequence>
<dbReference type="AlphaFoldDB" id="C5CFY2"/>
<dbReference type="Gene3D" id="3.30.450.20">
    <property type="entry name" value="PAS domain"/>
    <property type="match status" value="1"/>
</dbReference>
<reference evidence="2 3" key="2">
    <citation type="journal article" date="2011" name="J. Bacteriol.">
        <title>Genome Sequence of Kosmotoga olearia Strain TBF 19.5.1, a Thermophilic Bacterium with a Wide Growth Temperature Range, Isolated from the Troll B Oil Platform in the North Sea.</title>
        <authorList>
            <person name="Swithers K.S."/>
            <person name="Dipippo J.L."/>
            <person name="Bruce D.C."/>
            <person name="Detter C."/>
            <person name="Tapia R."/>
            <person name="Han S."/>
            <person name="Goodwin L.A."/>
            <person name="Han J."/>
            <person name="Woyke T."/>
            <person name="Pitluck S."/>
            <person name="Pennacchio L."/>
            <person name="Nolan M."/>
            <person name="Mikhailova N."/>
            <person name="Land M.L."/>
            <person name="Nesbo C.L."/>
            <person name="Gogarten J.P."/>
            <person name="Noll K.M."/>
        </authorList>
    </citation>
    <scope>NUCLEOTIDE SEQUENCE [LARGE SCALE GENOMIC DNA]</scope>
    <source>
        <strain evidence="3">ATCC BAA-1733 / DSM 21960 / TBF 19.5.1</strain>
    </source>
</reference>
<protein>
    <submittedName>
        <fullName evidence="2">PAS/PAC sensor protein</fullName>
    </submittedName>
</protein>
<dbReference type="KEGG" id="kol:Kole_1791"/>
<accession>C5CFY2</accession>
<dbReference type="CDD" id="cd00130">
    <property type="entry name" value="PAS"/>
    <property type="match status" value="1"/>
</dbReference>
<evidence type="ECO:0000313" key="3">
    <source>
        <dbReference type="Proteomes" id="UP000002382"/>
    </source>
</evidence>
<evidence type="ECO:0000259" key="1">
    <source>
        <dbReference type="Pfam" id="PF13426"/>
    </source>
</evidence>
<organism evidence="2 3">
    <name type="scientific">Kosmotoga olearia (strain ATCC BAA-1733 / DSM 21960 / TBF 19.5.1)</name>
    <dbReference type="NCBI Taxonomy" id="521045"/>
    <lineage>
        <taxon>Bacteria</taxon>
        <taxon>Thermotogati</taxon>
        <taxon>Thermotogota</taxon>
        <taxon>Thermotogae</taxon>
        <taxon>Kosmotogales</taxon>
        <taxon>Kosmotogaceae</taxon>
        <taxon>Kosmotoga</taxon>
    </lineage>
</organism>
<dbReference type="HOGENOM" id="CLU_1601155_0_0_0"/>
<dbReference type="NCBIfam" id="TIGR00229">
    <property type="entry name" value="sensory_box"/>
    <property type="match status" value="1"/>
</dbReference>
<dbReference type="Pfam" id="PF13426">
    <property type="entry name" value="PAS_9"/>
    <property type="match status" value="1"/>
</dbReference>
<dbReference type="Proteomes" id="UP000002382">
    <property type="component" value="Chromosome"/>
</dbReference>
<reference evidence="2 3" key="1">
    <citation type="submission" date="2009-06" db="EMBL/GenBank/DDBJ databases">
        <title>Complete sequence of Thermotogales bacterium TBF 19.5.1.</title>
        <authorList>
            <consortium name="US DOE Joint Genome Institute"/>
            <person name="Lucas S."/>
            <person name="Copeland A."/>
            <person name="Lapidus A."/>
            <person name="Glavina del Rio T."/>
            <person name="Tice H."/>
            <person name="Bruce D."/>
            <person name="Goodwin L."/>
            <person name="Pitluck S."/>
            <person name="Chertkov O."/>
            <person name="Brettin T."/>
            <person name="Detter J.C."/>
            <person name="Han C."/>
            <person name="Schmutz J."/>
            <person name="Larimer F."/>
            <person name="Land M."/>
            <person name="Hauser L."/>
            <person name="Kyrpides N."/>
            <person name="Ovchinnikova G."/>
            <person name="Noll K."/>
        </authorList>
    </citation>
    <scope>NUCLEOTIDE SEQUENCE [LARGE SCALE GENOMIC DNA]</scope>
    <source>
        <strain evidence="3">ATCC BAA-1733 / DSM 21960 / TBF 19.5.1</strain>
    </source>
</reference>
<dbReference type="STRING" id="521045.Kole_1791"/>
<evidence type="ECO:0000313" key="2">
    <source>
        <dbReference type="EMBL" id="ACR80476.1"/>
    </source>
</evidence>
<name>C5CFY2_KOSOT</name>
<dbReference type="EMBL" id="CP001634">
    <property type="protein sequence ID" value="ACR80476.1"/>
    <property type="molecule type" value="Genomic_DNA"/>
</dbReference>
<gene>
    <name evidence="2" type="ordered locus">Kole_1791</name>
</gene>
<dbReference type="OrthoDB" id="46699at2"/>
<proteinExistence type="predicted"/>
<keyword evidence="3" id="KW-1185">Reference proteome</keyword>
<dbReference type="InterPro" id="IPR000014">
    <property type="entry name" value="PAS"/>
</dbReference>
<dbReference type="RefSeq" id="WP_015869120.1">
    <property type="nucleotide sequence ID" value="NC_012785.1"/>
</dbReference>